<dbReference type="CDD" id="cd13138">
    <property type="entry name" value="MATE_yoeA_like"/>
    <property type="match status" value="1"/>
</dbReference>
<dbReference type="STRING" id="1581420.AAW00_11725"/>
<gene>
    <name evidence="8" type="ORF">AAW00_11725</name>
</gene>
<feature type="transmembrane region" description="Helical" evidence="7">
    <location>
        <begin position="303"/>
        <end position="325"/>
    </location>
</feature>
<dbReference type="Proteomes" id="UP000053464">
    <property type="component" value="Unassembled WGS sequence"/>
</dbReference>
<feature type="transmembrane region" description="Helical" evidence="7">
    <location>
        <begin position="404"/>
        <end position="423"/>
    </location>
</feature>
<evidence type="ECO:0000313" key="9">
    <source>
        <dbReference type="Proteomes" id="UP000053464"/>
    </source>
</evidence>
<evidence type="ECO:0000256" key="4">
    <source>
        <dbReference type="ARBA" id="ARBA00022692"/>
    </source>
</evidence>
<dbReference type="InterPro" id="IPR002528">
    <property type="entry name" value="MATE_fam"/>
</dbReference>
<comment type="subcellular location">
    <subcellularLocation>
        <location evidence="1">Cell inner membrane</location>
        <topology evidence="1">Multi-pass membrane protein</topology>
    </subcellularLocation>
</comment>
<reference evidence="8 9" key="1">
    <citation type="submission" date="2015-04" db="EMBL/GenBank/DDBJ databases">
        <title>The draft genome sequence of Erythrobacter luteus KA37.</title>
        <authorList>
            <person name="Zhuang L."/>
            <person name="Liu Y."/>
            <person name="Shao Z."/>
        </authorList>
    </citation>
    <scope>NUCLEOTIDE SEQUENCE [LARGE SCALE GENOMIC DNA]</scope>
    <source>
        <strain evidence="8 9">KA37</strain>
    </source>
</reference>
<dbReference type="OrthoDB" id="9806302at2"/>
<dbReference type="RefSeq" id="WP_047004641.1">
    <property type="nucleotide sequence ID" value="NZ_LBHB01000003.1"/>
</dbReference>
<keyword evidence="9" id="KW-1185">Reference proteome</keyword>
<dbReference type="PANTHER" id="PTHR43549">
    <property type="entry name" value="MULTIDRUG RESISTANCE PROTEIN YPNP-RELATED"/>
    <property type="match status" value="1"/>
</dbReference>
<evidence type="ECO:0000313" key="8">
    <source>
        <dbReference type="EMBL" id="KLE33755.1"/>
    </source>
</evidence>
<proteinExistence type="predicted"/>
<feature type="transmembrane region" description="Helical" evidence="7">
    <location>
        <begin position="435"/>
        <end position="455"/>
    </location>
</feature>
<feature type="transmembrane region" description="Helical" evidence="7">
    <location>
        <begin position="106"/>
        <end position="129"/>
    </location>
</feature>
<dbReference type="Pfam" id="PF01554">
    <property type="entry name" value="MatE"/>
    <property type="match status" value="2"/>
</dbReference>
<organism evidence="8 9">
    <name type="scientific">Aurantiacibacter luteus</name>
    <dbReference type="NCBI Taxonomy" id="1581420"/>
    <lineage>
        <taxon>Bacteria</taxon>
        <taxon>Pseudomonadati</taxon>
        <taxon>Pseudomonadota</taxon>
        <taxon>Alphaproteobacteria</taxon>
        <taxon>Sphingomonadales</taxon>
        <taxon>Erythrobacteraceae</taxon>
        <taxon>Aurantiacibacter</taxon>
    </lineage>
</organism>
<feature type="transmembrane region" description="Helical" evidence="7">
    <location>
        <begin position="376"/>
        <end position="397"/>
    </location>
</feature>
<evidence type="ECO:0000256" key="6">
    <source>
        <dbReference type="ARBA" id="ARBA00023136"/>
    </source>
</evidence>
<evidence type="ECO:0000256" key="1">
    <source>
        <dbReference type="ARBA" id="ARBA00004429"/>
    </source>
</evidence>
<dbReference type="InterPro" id="IPR048279">
    <property type="entry name" value="MdtK-like"/>
</dbReference>
<dbReference type="PATRIC" id="fig|1581420.6.peg.2398"/>
<keyword evidence="6 7" id="KW-0472">Membrane</keyword>
<evidence type="ECO:0000256" key="5">
    <source>
        <dbReference type="ARBA" id="ARBA00022989"/>
    </source>
</evidence>
<keyword evidence="4 7" id="KW-0812">Transmembrane</keyword>
<dbReference type="PANTHER" id="PTHR43549:SF3">
    <property type="entry name" value="MULTIDRUG RESISTANCE PROTEIN YPNP-RELATED"/>
    <property type="match status" value="1"/>
</dbReference>
<dbReference type="NCBIfam" id="TIGR00797">
    <property type="entry name" value="matE"/>
    <property type="match status" value="1"/>
</dbReference>
<feature type="transmembrane region" description="Helical" evidence="7">
    <location>
        <begin position="149"/>
        <end position="168"/>
    </location>
</feature>
<evidence type="ECO:0000256" key="2">
    <source>
        <dbReference type="ARBA" id="ARBA00022448"/>
    </source>
</evidence>
<feature type="transmembrane region" description="Helical" evidence="7">
    <location>
        <begin position="337"/>
        <end position="356"/>
    </location>
</feature>
<keyword evidence="2" id="KW-0813">Transport</keyword>
<sequence length="490" mass="52274">MNDDSAPAANPPQARMRGDLTEGPVMRTLLMFAVPTLASNILQSLNGTINSIWVGRLIGEQALAATANANIVMFLVASAAFGFGMAGTVLIGQRFGARDVDGARRAFGSAVGFAATLMIAIAALGFWLAPELLSLMATPGSAFDLALTYIRLMFVSMPFGMASVILAMGLRGTGDSRTPLIFMGMMVAIDVVLNPLLIAGYGPFPALGIAGSAISTIIASLASFFGTIAYVYAKDLPLRLRGPELAYLKPRRVELDFIVKKGLPMGAQMLVMSAAGIIAVGLVNREGLLMTAAYGAAMQLFTYLQMPAMAIGGAVSAMAAQYIGARRWDRIDEISRAGVIVNLAMTGLLTALLLLFDRPVLGLFLGPDSPAVPLARHIQFISVWSFMLFGVTMIYSATMRAGGAVMVPLLIVAVALYPVRLGFYYATYDWLGSDAIWWSFPVGSVAGVVLAYWFYHYSGWRTKAQAERPRMADEQVQADGMAAGRMTPEI</sequence>
<protein>
    <submittedName>
        <fullName evidence="8">Multidrug transporter MatE</fullName>
    </submittedName>
</protein>
<comment type="caution">
    <text evidence="8">The sequence shown here is derived from an EMBL/GenBank/DDBJ whole genome shotgun (WGS) entry which is preliminary data.</text>
</comment>
<evidence type="ECO:0000256" key="3">
    <source>
        <dbReference type="ARBA" id="ARBA00022475"/>
    </source>
</evidence>
<accession>A0A0G9MSS3</accession>
<dbReference type="GO" id="GO:0005886">
    <property type="term" value="C:plasma membrane"/>
    <property type="evidence" value="ECO:0007669"/>
    <property type="project" value="UniProtKB-SubCell"/>
</dbReference>
<dbReference type="GO" id="GO:0042910">
    <property type="term" value="F:xenobiotic transmembrane transporter activity"/>
    <property type="evidence" value="ECO:0007669"/>
    <property type="project" value="InterPro"/>
</dbReference>
<keyword evidence="5 7" id="KW-1133">Transmembrane helix</keyword>
<dbReference type="PIRSF" id="PIRSF006603">
    <property type="entry name" value="DinF"/>
    <property type="match status" value="1"/>
</dbReference>
<feature type="transmembrane region" description="Helical" evidence="7">
    <location>
        <begin position="180"/>
        <end position="201"/>
    </location>
</feature>
<dbReference type="EMBL" id="LBHB01000003">
    <property type="protein sequence ID" value="KLE33755.1"/>
    <property type="molecule type" value="Genomic_DNA"/>
</dbReference>
<feature type="transmembrane region" description="Helical" evidence="7">
    <location>
        <begin position="207"/>
        <end position="233"/>
    </location>
</feature>
<evidence type="ECO:0000256" key="7">
    <source>
        <dbReference type="SAM" id="Phobius"/>
    </source>
</evidence>
<keyword evidence="3" id="KW-1003">Cell membrane</keyword>
<dbReference type="AlphaFoldDB" id="A0A0G9MSS3"/>
<dbReference type="InterPro" id="IPR052031">
    <property type="entry name" value="Membrane_Transporter-Flippase"/>
</dbReference>
<feature type="transmembrane region" description="Helical" evidence="7">
    <location>
        <begin position="262"/>
        <end position="283"/>
    </location>
</feature>
<feature type="transmembrane region" description="Helical" evidence="7">
    <location>
        <begin position="62"/>
        <end position="85"/>
    </location>
</feature>
<name>A0A0G9MSS3_9SPHN</name>
<dbReference type="GO" id="GO:0015297">
    <property type="term" value="F:antiporter activity"/>
    <property type="evidence" value="ECO:0007669"/>
    <property type="project" value="InterPro"/>
</dbReference>